<sequence>MIRDRGTIKWTAMMLPEHVQSLKDVLVDEQRIKQPILDEQEIEEIEIIICEAMEYNTPVTFKVFNNGFVESTTGTTHYINQLKSQIIFQDLDGYFHHIPFKNIISVQEA</sequence>
<dbReference type="PANTHER" id="PTHR40051:SF1">
    <property type="entry name" value="YOLD-LIKE FAMILY PROTEIN"/>
    <property type="match status" value="1"/>
</dbReference>
<gene>
    <name evidence="1" type="ORF">HNP81_000030</name>
</gene>
<dbReference type="RefSeq" id="WP_182501224.1">
    <property type="nucleotide sequence ID" value="NZ_JACJHX010000001.1"/>
</dbReference>
<keyword evidence="2" id="KW-1185">Reference proteome</keyword>
<dbReference type="PANTHER" id="PTHR40051">
    <property type="entry name" value="IG HYPOTHETICAL 15966"/>
    <property type="match status" value="1"/>
</dbReference>
<reference evidence="1 2" key="1">
    <citation type="submission" date="2020-08" db="EMBL/GenBank/DDBJ databases">
        <title>Genomic Encyclopedia of Type Strains, Phase IV (KMG-IV): sequencing the most valuable type-strain genomes for metagenomic binning, comparative biology and taxonomic classification.</title>
        <authorList>
            <person name="Goeker M."/>
        </authorList>
    </citation>
    <scope>NUCLEOTIDE SEQUENCE [LARGE SCALE GENOMIC DNA]</scope>
    <source>
        <strain evidence="1 2">DSM 105481</strain>
    </source>
</reference>
<evidence type="ECO:0008006" key="3">
    <source>
        <dbReference type="Google" id="ProtNLM"/>
    </source>
</evidence>
<protein>
    <recommendedName>
        <fullName evidence="3">YolD-like family protein</fullName>
    </recommendedName>
</protein>
<name>A0ABR6CJG9_9BACI</name>
<evidence type="ECO:0000313" key="2">
    <source>
        <dbReference type="Proteomes" id="UP000626697"/>
    </source>
</evidence>
<dbReference type="EMBL" id="JACJHX010000001">
    <property type="protein sequence ID" value="MBA9024748.1"/>
    <property type="molecule type" value="Genomic_DNA"/>
</dbReference>
<dbReference type="Pfam" id="PF08863">
    <property type="entry name" value="YolD"/>
    <property type="match status" value="1"/>
</dbReference>
<dbReference type="Proteomes" id="UP000626697">
    <property type="component" value="Unassembled WGS sequence"/>
</dbReference>
<dbReference type="InterPro" id="IPR014962">
    <property type="entry name" value="YolD"/>
</dbReference>
<comment type="caution">
    <text evidence="1">The sequence shown here is derived from an EMBL/GenBank/DDBJ whole genome shotgun (WGS) entry which is preliminary data.</text>
</comment>
<evidence type="ECO:0000313" key="1">
    <source>
        <dbReference type="EMBL" id="MBA9024748.1"/>
    </source>
</evidence>
<organism evidence="1 2">
    <name type="scientific">Peribacillus huizhouensis</name>
    <dbReference type="NCBI Taxonomy" id="1501239"/>
    <lineage>
        <taxon>Bacteria</taxon>
        <taxon>Bacillati</taxon>
        <taxon>Bacillota</taxon>
        <taxon>Bacilli</taxon>
        <taxon>Bacillales</taxon>
        <taxon>Bacillaceae</taxon>
        <taxon>Peribacillus</taxon>
    </lineage>
</organism>
<accession>A0ABR6CJG9</accession>
<proteinExistence type="predicted"/>